<evidence type="ECO:0000313" key="1">
    <source>
        <dbReference type="EMBL" id="TFK72212.1"/>
    </source>
</evidence>
<name>A0ACD3B2S8_9AGAR</name>
<keyword evidence="2" id="KW-1185">Reference proteome</keyword>
<feature type="non-terminal residue" evidence="1">
    <location>
        <position position="158"/>
    </location>
</feature>
<dbReference type="Proteomes" id="UP000308600">
    <property type="component" value="Unassembled WGS sequence"/>
</dbReference>
<dbReference type="EMBL" id="ML208288">
    <property type="protein sequence ID" value="TFK72212.1"/>
    <property type="molecule type" value="Genomic_DNA"/>
</dbReference>
<organism evidence="1 2">
    <name type="scientific">Pluteus cervinus</name>
    <dbReference type="NCBI Taxonomy" id="181527"/>
    <lineage>
        <taxon>Eukaryota</taxon>
        <taxon>Fungi</taxon>
        <taxon>Dikarya</taxon>
        <taxon>Basidiomycota</taxon>
        <taxon>Agaricomycotina</taxon>
        <taxon>Agaricomycetes</taxon>
        <taxon>Agaricomycetidae</taxon>
        <taxon>Agaricales</taxon>
        <taxon>Pluteineae</taxon>
        <taxon>Pluteaceae</taxon>
        <taxon>Pluteus</taxon>
    </lineage>
</organism>
<accession>A0ACD3B2S8</accession>
<reference evidence="1 2" key="1">
    <citation type="journal article" date="2019" name="Nat. Ecol. Evol.">
        <title>Megaphylogeny resolves global patterns of mushroom evolution.</title>
        <authorList>
            <person name="Varga T."/>
            <person name="Krizsan K."/>
            <person name="Foldi C."/>
            <person name="Dima B."/>
            <person name="Sanchez-Garcia M."/>
            <person name="Sanchez-Ramirez S."/>
            <person name="Szollosi G.J."/>
            <person name="Szarkandi J.G."/>
            <person name="Papp V."/>
            <person name="Albert L."/>
            <person name="Andreopoulos W."/>
            <person name="Angelini C."/>
            <person name="Antonin V."/>
            <person name="Barry K.W."/>
            <person name="Bougher N.L."/>
            <person name="Buchanan P."/>
            <person name="Buyck B."/>
            <person name="Bense V."/>
            <person name="Catcheside P."/>
            <person name="Chovatia M."/>
            <person name="Cooper J."/>
            <person name="Damon W."/>
            <person name="Desjardin D."/>
            <person name="Finy P."/>
            <person name="Geml J."/>
            <person name="Haridas S."/>
            <person name="Hughes K."/>
            <person name="Justo A."/>
            <person name="Karasinski D."/>
            <person name="Kautmanova I."/>
            <person name="Kiss B."/>
            <person name="Kocsube S."/>
            <person name="Kotiranta H."/>
            <person name="LaButti K.M."/>
            <person name="Lechner B.E."/>
            <person name="Liimatainen K."/>
            <person name="Lipzen A."/>
            <person name="Lukacs Z."/>
            <person name="Mihaltcheva S."/>
            <person name="Morgado L.N."/>
            <person name="Niskanen T."/>
            <person name="Noordeloos M.E."/>
            <person name="Ohm R.A."/>
            <person name="Ortiz-Santana B."/>
            <person name="Ovrebo C."/>
            <person name="Racz N."/>
            <person name="Riley R."/>
            <person name="Savchenko A."/>
            <person name="Shiryaev A."/>
            <person name="Soop K."/>
            <person name="Spirin V."/>
            <person name="Szebenyi C."/>
            <person name="Tomsovsky M."/>
            <person name="Tulloss R.E."/>
            <person name="Uehling J."/>
            <person name="Grigoriev I.V."/>
            <person name="Vagvolgyi C."/>
            <person name="Papp T."/>
            <person name="Martin F.M."/>
            <person name="Miettinen O."/>
            <person name="Hibbett D.S."/>
            <person name="Nagy L.G."/>
        </authorList>
    </citation>
    <scope>NUCLEOTIDE SEQUENCE [LARGE SCALE GENOMIC DNA]</scope>
    <source>
        <strain evidence="1 2">NL-1719</strain>
    </source>
</reference>
<gene>
    <name evidence="1" type="ORF">BDN72DRAFT_722159</name>
</gene>
<protein>
    <submittedName>
        <fullName evidence="1">Uncharacterized protein</fullName>
    </submittedName>
</protein>
<feature type="non-terminal residue" evidence="1">
    <location>
        <position position="1"/>
    </location>
</feature>
<proteinExistence type="predicted"/>
<sequence length="158" mass="17899">EVGLGTARKFSTGRPIFQHLVDNVPVAARAFYELDWETKMQKEREMMRLQRQAKKVKKTKKGKEMAKPKQQVILEEKTNDAHVEEGMDQYFSKEVIPEVTTYLLVPLAPTPTGRTPLPSNTVEHGSLLPLPTVARIHNDHQLHSCRVAALFSRLDAAN</sequence>
<evidence type="ECO:0000313" key="2">
    <source>
        <dbReference type="Proteomes" id="UP000308600"/>
    </source>
</evidence>